<keyword evidence="3" id="KW-1185">Reference proteome</keyword>
<feature type="compositionally biased region" description="Basic and acidic residues" evidence="1">
    <location>
        <begin position="60"/>
        <end position="71"/>
    </location>
</feature>
<name>A0A0V1HYE7_9BILA</name>
<dbReference type="OrthoDB" id="5920196at2759"/>
<comment type="caution">
    <text evidence="2">The sequence shown here is derived from an EMBL/GenBank/DDBJ whole genome shotgun (WGS) entry which is preliminary data.</text>
</comment>
<dbReference type="Proteomes" id="UP000055024">
    <property type="component" value="Unassembled WGS sequence"/>
</dbReference>
<dbReference type="EMBL" id="JYDP01000023">
    <property type="protein sequence ID" value="KRZ14661.1"/>
    <property type="molecule type" value="Genomic_DNA"/>
</dbReference>
<dbReference type="AlphaFoldDB" id="A0A0V1HYE7"/>
<feature type="compositionally biased region" description="Basic and acidic residues" evidence="1">
    <location>
        <begin position="81"/>
        <end position="98"/>
    </location>
</feature>
<proteinExistence type="predicted"/>
<evidence type="ECO:0000313" key="2">
    <source>
        <dbReference type="EMBL" id="KRZ14661.1"/>
    </source>
</evidence>
<gene>
    <name evidence="2" type="ORF">T11_8786</name>
</gene>
<reference evidence="2 3" key="1">
    <citation type="submission" date="2015-01" db="EMBL/GenBank/DDBJ databases">
        <title>Evolution of Trichinella species and genotypes.</title>
        <authorList>
            <person name="Korhonen P.K."/>
            <person name="Edoardo P."/>
            <person name="Giuseppe L.R."/>
            <person name="Gasser R.B."/>
        </authorList>
    </citation>
    <scope>NUCLEOTIDE SEQUENCE [LARGE SCALE GENOMIC DNA]</scope>
    <source>
        <strain evidence="2">ISS1029</strain>
    </source>
</reference>
<organism evidence="2 3">
    <name type="scientific">Trichinella zimbabwensis</name>
    <dbReference type="NCBI Taxonomy" id="268475"/>
    <lineage>
        <taxon>Eukaryota</taxon>
        <taxon>Metazoa</taxon>
        <taxon>Ecdysozoa</taxon>
        <taxon>Nematoda</taxon>
        <taxon>Enoplea</taxon>
        <taxon>Dorylaimia</taxon>
        <taxon>Trichinellida</taxon>
        <taxon>Trichinellidae</taxon>
        <taxon>Trichinella</taxon>
    </lineage>
</organism>
<protein>
    <submittedName>
        <fullName evidence="2">Uncharacterized protein</fullName>
    </submittedName>
</protein>
<feature type="region of interest" description="Disordered" evidence="1">
    <location>
        <begin position="60"/>
        <end position="98"/>
    </location>
</feature>
<evidence type="ECO:0000256" key="1">
    <source>
        <dbReference type="SAM" id="MobiDB-lite"/>
    </source>
</evidence>
<sequence length="98" mass="10925">MHANRFLALHYANKGRLKIALSSIGNGALVCSTYVASGSVAKRSLIAAEGRLRIADKMEQRKSENVDDTKQITDGLKQNKRGKELQSRGDRYSKRETF</sequence>
<evidence type="ECO:0000313" key="3">
    <source>
        <dbReference type="Proteomes" id="UP000055024"/>
    </source>
</evidence>
<accession>A0A0V1HYE7</accession>